<evidence type="ECO:0000256" key="1">
    <source>
        <dbReference type="SAM" id="Phobius"/>
    </source>
</evidence>
<name>A0A382L0J6_9ZZZZ</name>
<keyword evidence="1" id="KW-1133">Transmembrane helix</keyword>
<dbReference type="EMBL" id="UINC01083994">
    <property type="protein sequence ID" value="SVC30230.1"/>
    <property type="molecule type" value="Genomic_DNA"/>
</dbReference>
<reference evidence="2" key="1">
    <citation type="submission" date="2018-05" db="EMBL/GenBank/DDBJ databases">
        <authorList>
            <person name="Lanie J.A."/>
            <person name="Ng W.-L."/>
            <person name="Kazmierczak K.M."/>
            <person name="Andrzejewski T.M."/>
            <person name="Davidsen T.M."/>
            <person name="Wayne K.J."/>
            <person name="Tettelin H."/>
            <person name="Glass J.I."/>
            <person name="Rusch D."/>
            <person name="Podicherti R."/>
            <person name="Tsui H.-C.T."/>
            <person name="Winkler M.E."/>
        </authorList>
    </citation>
    <scope>NUCLEOTIDE SEQUENCE</scope>
</reference>
<keyword evidence="1" id="KW-0472">Membrane</keyword>
<feature type="non-terminal residue" evidence="2">
    <location>
        <position position="1"/>
    </location>
</feature>
<proteinExistence type="predicted"/>
<keyword evidence="1" id="KW-0812">Transmembrane</keyword>
<gene>
    <name evidence="2" type="ORF">METZ01_LOCUS283084</name>
</gene>
<feature type="transmembrane region" description="Helical" evidence="1">
    <location>
        <begin position="120"/>
        <end position="139"/>
    </location>
</feature>
<sequence length="242" mass="24968">MAEAVSVVADNVELVANNIQDKVGATLLGTKNLAADAVGISEPVVGILDGIRTLQTSAVEYLSELVEVMKAQFTFDKDELRKIREQEEKVKTPKGKGGPKSELQQLGDWLKDMDMGNLKGMGLAGGIAGLTAMLGKAIFSKTTMLIAGLAYAIFDGFAGAKLWGGIPGFVGGFFGGLHKGVLGMAAGAGKWALIGAGLGSIVPGIGTFFGLIGGALFGGLLGWFGGERITGWINNIIALPTL</sequence>
<accession>A0A382L0J6</accession>
<feature type="transmembrane region" description="Helical" evidence="1">
    <location>
        <begin position="208"/>
        <end position="226"/>
    </location>
</feature>
<protein>
    <submittedName>
        <fullName evidence="2">Uncharacterized protein</fullName>
    </submittedName>
</protein>
<organism evidence="2">
    <name type="scientific">marine metagenome</name>
    <dbReference type="NCBI Taxonomy" id="408172"/>
    <lineage>
        <taxon>unclassified sequences</taxon>
        <taxon>metagenomes</taxon>
        <taxon>ecological metagenomes</taxon>
    </lineage>
</organism>
<evidence type="ECO:0000313" key="2">
    <source>
        <dbReference type="EMBL" id="SVC30230.1"/>
    </source>
</evidence>
<feature type="non-terminal residue" evidence="2">
    <location>
        <position position="242"/>
    </location>
</feature>
<dbReference type="AlphaFoldDB" id="A0A382L0J6"/>
<feature type="transmembrane region" description="Helical" evidence="1">
    <location>
        <begin position="145"/>
        <end position="174"/>
    </location>
</feature>